<organism evidence="3 4">
    <name type="scientific">Lederbergia galactosidilytica</name>
    <dbReference type="NCBI Taxonomy" id="217031"/>
    <lineage>
        <taxon>Bacteria</taxon>
        <taxon>Bacillati</taxon>
        <taxon>Bacillota</taxon>
        <taxon>Bacilli</taxon>
        <taxon>Bacillales</taxon>
        <taxon>Bacillaceae</taxon>
        <taxon>Lederbergia</taxon>
    </lineage>
</organism>
<dbReference type="Proteomes" id="UP000077881">
    <property type="component" value="Unassembled WGS sequence"/>
</dbReference>
<evidence type="ECO:0000259" key="2">
    <source>
        <dbReference type="SMART" id="SM00776"/>
    </source>
</evidence>
<dbReference type="Pfam" id="PF08305">
    <property type="entry name" value="NPCBM"/>
    <property type="match status" value="2"/>
</dbReference>
<dbReference type="InterPro" id="IPR008979">
    <property type="entry name" value="Galactose-bd-like_sf"/>
</dbReference>
<dbReference type="Pfam" id="PF16403">
    <property type="entry name" value="Bact_surface_Ig-like"/>
    <property type="match status" value="1"/>
</dbReference>
<dbReference type="InterPro" id="IPR038637">
    <property type="entry name" value="NPCBM_sf"/>
</dbReference>
<sequence length="687" mass="75806">MNEQSAKIGWGGLKKDLAPAGSAITLLRQGLDATYTKGLGTHAHSEVIYDLQGEDFDFFESYIGIDQAVKAQASSATFEVWVDGKKKFTSDVFRANTEHEFIRVPITGAKEIKLVTTDAKQNGNTADHTVWGGAKFTLESSKPTLTIPKSVATKVGVPIDLQASYEAIDPEDGDLTDNVKVSGIDKVNFDKPGKYKITYSVTDSDGNKVSKKRTISVVNMEDFVYLSDIDWKSTQNSYTPKKDISISNNPLRLTNKDGNEIAYKKGIGAHSNSTIVYDLTNVDAAYLSAFVGVDRQMYGTIGSIVFQVYVDGEKQFDSGLMNSKDPQKLFEVDVSGAKELKIVVTDGGNGNGSDHATWGDAKLYLANIDVDTTELTERIEQAKQYEKDNYTESSYDALQEAISEAEKAVGNVETQEEVAEAVTLLQEAIDGLVKAKDPDPEINTTKLTKLIEQAKQYEKDSYTKGSYDALQEAISEAEKVVENAETQEKVSEAIKLLQKAIERLERIIEPEPDPKPDPEIDITELAKLIEHAKVYEQENYTETSFAALQEAISQSEKVVEKAKTQEEVTETITLLQKAIDGLERAPDPEPEPNPDPEIDTTELAKLIEHARVYEIDNFTETSFAALQQAISQAEKVMENPKSQAEVSEVMILLQKAIDELERVTKPEPDPEVDTSALSKLIEHAKSI</sequence>
<feature type="coiled-coil region" evidence="1">
    <location>
        <begin position="545"/>
        <end position="585"/>
    </location>
</feature>
<reference evidence="3 4" key="1">
    <citation type="submission" date="2015-05" db="EMBL/GenBank/DDBJ databases">
        <title>Comparison of genome.</title>
        <authorList>
            <person name="Zheng Z."/>
            <person name="Sun M."/>
        </authorList>
    </citation>
    <scope>NUCLEOTIDE SEQUENCE [LARGE SCALE GENOMIC DNA]</scope>
    <source>
        <strain evidence="3 4">G25-74</strain>
    </source>
</reference>
<dbReference type="SMART" id="SM00776">
    <property type="entry name" value="NPCBM"/>
    <property type="match status" value="2"/>
</dbReference>
<dbReference type="Pfam" id="PF07554">
    <property type="entry name" value="FIVAR"/>
    <property type="match status" value="4"/>
</dbReference>
<protein>
    <recommendedName>
        <fullName evidence="2">Glycosyl hydrolase family 98 putative carbohydrate-binding module domain-containing protein</fullName>
    </recommendedName>
</protein>
<proteinExistence type="predicted"/>
<dbReference type="Gene3D" id="1.20.1270.90">
    <property type="entry name" value="AF1782-like"/>
    <property type="match status" value="4"/>
</dbReference>
<dbReference type="AlphaFoldDB" id="A0A178A5M7"/>
<dbReference type="InterPro" id="IPR032179">
    <property type="entry name" value="Cry22Aa_Ig-like"/>
</dbReference>
<feature type="coiled-coil region" evidence="1">
    <location>
        <begin position="467"/>
        <end position="507"/>
    </location>
</feature>
<comment type="caution">
    <text evidence="3">The sequence shown here is derived from an EMBL/GenBank/DDBJ whole genome shotgun (WGS) entry which is preliminary data.</text>
</comment>
<dbReference type="EMBL" id="LDJR01000011">
    <property type="protein sequence ID" value="OAK75516.1"/>
    <property type="molecule type" value="Genomic_DNA"/>
</dbReference>
<evidence type="ECO:0000313" key="4">
    <source>
        <dbReference type="Proteomes" id="UP000077881"/>
    </source>
</evidence>
<keyword evidence="4" id="KW-1185">Reference proteome</keyword>
<dbReference type="STRING" id="217031.ABB05_02090"/>
<dbReference type="SUPFAM" id="SSF49785">
    <property type="entry name" value="Galactose-binding domain-like"/>
    <property type="match status" value="2"/>
</dbReference>
<gene>
    <name evidence="3" type="ORF">ABB05_02090</name>
</gene>
<feature type="domain" description="Glycosyl hydrolase family 98 putative carbohydrate-binding module" evidence="2">
    <location>
        <begin position="1"/>
        <end position="138"/>
    </location>
</feature>
<dbReference type="Gene3D" id="2.60.120.1060">
    <property type="entry name" value="NPCBM/NEW2 domain"/>
    <property type="match status" value="2"/>
</dbReference>
<evidence type="ECO:0000256" key="1">
    <source>
        <dbReference type="SAM" id="Coils"/>
    </source>
</evidence>
<dbReference type="OrthoDB" id="2487348at2"/>
<dbReference type="InterPro" id="IPR013783">
    <property type="entry name" value="Ig-like_fold"/>
</dbReference>
<feature type="domain" description="Glycosyl hydrolase family 98 putative carbohydrate-binding module" evidence="2">
    <location>
        <begin position="220"/>
        <end position="365"/>
    </location>
</feature>
<dbReference type="Gene3D" id="2.60.40.10">
    <property type="entry name" value="Immunoglobulins"/>
    <property type="match status" value="1"/>
</dbReference>
<dbReference type="InterPro" id="IPR013222">
    <property type="entry name" value="Glyco_hyd_98_carb-bd"/>
</dbReference>
<keyword evidence="1" id="KW-0175">Coiled coil</keyword>
<dbReference type="PATRIC" id="fig|217031.6.peg.457"/>
<evidence type="ECO:0000313" key="3">
    <source>
        <dbReference type="EMBL" id="OAK75516.1"/>
    </source>
</evidence>
<accession>A0A178A5M7</accession>
<name>A0A178A5M7_9BACI</name>